<organism evidence="2 3">
    <name type="scientific">Pleurodeles waltl</name>
    <name type="common">Iberian ribbed newt</name>
    <dbReference type="NCBI Taxonomy" id="8319"/>
    <lineage>
        <taxon>Eukaryota</taxon>
        <taxon>Metazoa</taxon>
        <taxon>Chordata</taxon>
        <taxon>Craniata</taxon>
        <taxon>Vertebrata</taxon>
        <taxon>Euteleostomi</taxon>
        <taxon>Amphibia</taxon>
        <taxon>Batrachia</taxon>
        <taxon>Caudata</taxon>
        <taxon>Salamandroidea</taxon>
        <taxon>Salamandridae</taxon>
        <taxon>Pleurodelinae</taxon>
        <taxon>Pleurodeles</taxon>
    </lineage>
</organism>
<feature type="region of interest" description="Disordered" evidence="1">
    <location>
        <begin position="60"/>
        <end position="83"/>
    </location>
</feature>
<accession>A0AAV7Q7G6</accession>
<feature type="compositionally biased region" description="Basic and acidic residues" evidence="1">
    <location>
        <begin position="128"/>
        <end position="137"/>
    </location>
</feature>
<feature type="region of interest" description="Disordered" evidence="1">
    <location>
        <begin position="118"/>
        <end position="143"/>
    </location>
</feature>
<dbReference type="EMBL" id="JANPWB010000010">
    <property type="protein sequence ID" value="KAJ1135521.1"/>
    <property type="molecule type" value="Genomic_DNA"/>
</dbReference>
<dbReference type="Proteomes" id="UP001066276">
    <property type="component" value="Chromosome 6"/>
</dbReference>
<evidence type="ECO:0000313" key="2">
    <source>
        <dbReference type="EMBL" id="KAJ1135521.1"/>
    </source>
</evidence>
<sequence>MKACTWGVVCVMGEYKAVQLCPRRGECAWREDRKSAKVCASMSQRYLPVRCNRTYLQAGYPGGKPSTPSGESTRTEEGRRGTAKVKQCAWGRSLPMRLEAWFIVGELSRRVKGASKCQFQNKSQSAKKPADNDRPAETRVGPGQDVPQLGCCLRQRPLAAPDGHGMSCPRSPLPHCAEQGKPTLQAEDRGLAAEVTRRAFGV</sequence>
<proteinExistence type="predicted"/>
<evidence type="ECO:0000313" key="3">
    <source>
        <dbReference type="Proteomes" id="UP001066276"/>
    </source>
</evidence>
<reference evidence="2" key="1">
    <citation type="journal article" date="2022" name="bioRxiv">
        <title>Sequencing and chromosome-scale assembly of the giantPleurodeles waltlgenome.</title>
        <authorList>
            <person name="Brown T."/>
            <person name="Elewa A."/>
            <person name="Iarovenko S."/>
            <person name="Subramanian E."/>
            <person name="Araus A.J."/>
            <person name="Petzold A."/>
            <person name="Susuki M."/>
            <person name="Suzuki K.-i.T."/>
            <person name="Hayashi T."/>
            <person name="Toyoda A."/>
            <person name="Oliveira C."/>
            <person name="Osipova E."/>
            <person name="Leigh N.D."/>
            <person name="Simon A."/>
            <person name="Yun M.H."/>
        </authorList>
    </citation>
    <scope>NUCLEOTIDE SEQUENCE</scope>
    <source>
        <strain evidence="2">20211129_DDA</strain>
        <tissue evidence="2">Liver</tissue>
    </source>
</reference>
<dbReference type="AlphaFoldDB" id="A0AAV7Q7G6"/>
<protein>
    <submittedName>
        <fullName evidence="2">Uncharacterized protein</fullName>
    </submittedName>
</protein>
<comment type="caution">
    <text evidence="2">The sequence shown here is derived from an EMBL/GenBank/DDBJ whole genome shotgun (WGS) entry which is preliminary data.</text>
</comment>
<keyword evidence="3" id="KW-1185">Reference proteome</keyword>
<name>A0AAV7Q7G6_PLEWA</name>
<gene>
    <name evidence="2" type="ORF">NDU88_001960</name>
</gene>
<evidence type="ECO:0000256" key="1">
    <source>
        <dbReference type="SAM" id="MobiDB-lite"/>
    </source>
</evidence>